<comment type="caution">
    <text evidence="1">The sequence shown here is derived from an EMBL/GenBank/DDBJ whole genome shotgun (WGS) entry which is preliminary data.</text>
</comment>
<evidence type="ECO:0000313" key="1">
    <source>
        <dbReference type="EMBL" id="MBD2703331.1"/>
    </source>
</evidence>
<reference evidence="1" key="1">
    <citation type="submission" date="2020-09" db="EMBL/GenBank/DDBJ databases">
        <authorList>
            <person name="Kim M.K."/>
        </authorList>
    </citation>
    <scope>NUCLEOTIDE SEQUENCE</scope>
    <source>
        <strain evidence="1">BT702</strain>
    </source>
</reference>
<keyword evidence="2" id="KW-1185">Reference proteome</keyword>
<dbReference type="EMBL" id="JACWZY010000021">
    <property type="protein sequence ID" value="MBD2703331.1"/>
    <property type="molecule type" value="Genomic_DNA"/>
</dbReference>
<dbReference type="Proteomes" id="UP000598820">
    <property type="component" value="Unassembled WGS sequence"/>
</dbReference>
<proteinExistence type="predicted"/>
<sequence length="77" mass="8756">MLIAITSITPGKQWRDFQFLAQDLELGFAVLMQIAKSGDSIVEAKLIEDEKTTIISLDFLDQQPCCNPITQLRTQWE</sequence>
<evidence type="ECO:0000313" key="2">
    <source>
        <dbReference type="Proteomes" id="UP000598820"/>
    </source>
</evidence>
<accession>A0A927AS56</accession>
<organism evidence="1 2">
    <name type="scientific">Spirosoma profusum</name>
    <dbReference type="NCBI Taxonomy" id="2771354"/>
    <lineage>
        <taxon>Bacteria</taxon>
        <taxon>Pseudomonadati</taxon>
        <taxon>Bacteroidota</taxon>
        <taxon>Cytophagia</taxon>
        <taxon>Cytophagales</taxon>
        <taxon>Cytophagaceae</taxon>
        <taxon>Spirosoma</taxon>
    </lineage>
</organism>
<protein>
    <submittedName>
        <fullName evidence="1">Uncharacterized protein</fullName>
    </submittedName>
</protein>
<dbReference type="RefSeq" id="WP_190889182.1">
    <property type="nucleotide sequence ID" value="NZ_JACWZY010000021.1"/>
</dbReference>
<dbReference type="AlphaFoldDB" id="A0A927AS56"/>
<gene>
    <name evidence="1" type="ORF">IC229_21985</name>
</gene>
<name>A0A927AS56_9BACT</name>